<dbReference type="PANTHER" id="PTHR30055">
    <property type="entry name" value="HTH-TYPE TRANSCRIPTIONAL REGULATOR RUTR"/>
    <property type="match status" value="1"/>
</dbReference>
<accession>A0A1M4V0B0</accession>
<evidence type="ECO:0000256" key="2">
    <source>
        <dbReference type="ARBA" id="ARBA00023125"/>
    </source>
</evidence>
<proteinExistence type="predicted"/>
<dbReference type="Gene3D" id="1.10.357.10">
    <property type="entry name" value="Tetracycline Repressor, domain 2"/>
    <property type="match status" value="1"/>
</dbReference>
<feature type="DNA-binding region" description="H-T-H motif" evidence="4">
    <location>
        <begin position="31"/>
        <end position="50"/>
    </location>
</feature>
<dbReference type="OrthoDB" id="3432043at2"/>
<dbReference type="PANTHER" id="PTHR30055:SF151">
    <property type="entry name" value="TRANSCRIPTIONAL REGULATORY PROTEIN"/>
    <property type="match status" value="1"/>
</dbReference>
<dbReference type="RefSeq" id="WP_072789833.1">
    <property type="nucleotide sequence ID" value="NZ_FQUL01000013.1"/>
</dbReference>
<dbReference type="EMBL" id="FQUL01000013">
    <property type="protein sequence ID" value="SHE62404.1"/>
    <property type="molecule type" value="Genomic_DNA"/>
</dbReference>
<dbReference type="SUPFAM" id="SSF46689">
    <property type="entry name" value="Homeodomain-like"/>
    <property type="match status" value="1"/>
</dbReference>
<dbReference type="PROSITE" id="PS50977">
    <property type="entry name" value="HTH_TETR_2"/>
    <property type="match status" value="1"/>
</dbReference>
<keyword evidence="1" id="KW-0805">Transcription regulation</keyword>
<reference evidence="7" key="1">
    <citation type="submission" date="2016-11" db="EMBL/GenBank/DDBJ databases">
        <authorList>
            <person name="Varghese N."/>
            <person name="Submissions S."/>
        </authorList>
    </citation>
    <scope>NUCLEOTIDE SEQUENCE [LARGE SCALE GENOMIC DNA]</scope>
    <source>
        <strain evidence="7">DSM 19514</strain>
    </source>
</reference>
<dbReference type="InterPro" id="IPR036271">
    <property type="entry name" value="Tet_transcr_reg_TetR-rel_C_sf"/>
</dbReference>
<dbReference type="Proteomes" id="UP000184295">
    <property type="component" value="Unassembled WGS sequence"/>
</dbReference>
<evidence type="ECO:0000256" key="4">
    <source>
        <dbReference type="PROSITE-ProRule" id="PRU00335"/>
    </source>
</evidence>
<evidence type="ECO:0000256" key="1">
    <source>
        <dbReference type="ARBA" id="ARBA00023015"/>
    </source>
</evidence>
<dbReference type="Pfam" id="PF00440">
    <property type="entry name" value="TetR_N"/>
    <property type="match status" value="1"/>
</dbReference>
<name>A0A1M4V0B0_9ACTN</name>
<dbReference type="InterPro" id="IPR009057">
    <property type="entry name" value="Homeodomain-like_sf"/>
</dbReference>
<dbReference type="STRING" id="1121881.SAMN02745225_01146"/>
<dbReference type="InterPro" id="IPR050109">
    <property type="entry name" value="HTH-type_TetR-like_transc_reg"/>
</dbReference>
<keyword evidence="2 4" id="KW-0238">DNA-binding</keyword>
<feature type="domain" description="HTH tetR-type" evidence="5">
    <location>
        <begin position="8"/>
        <end position="68"/>
    </location>
</feature>
<evidence type="ECO:0000256" key="3">
    <source>
        <dbReference type="ARBA" id="ARBA00023163"/>
    </source>
</evidence>
<dbReference type="AlphaFoldDB" id="A0A1M4V0B0"/>
<dbReference type="PRINTS" id="PR00455">
    <property type="entry name" value="HTHTETR"/>
</dbReference>
<evidence type="ECO:0000259" key="5">
    <source>
        <dbReference type="PROSITE" id="PS50977"/>
    </source>
</evidence>
<dbReference type="SUPFAM" id="SSF48498">
    <property type="entry name" value="Tetracyclin repressor-like, C-terminal domain"/>
    <property type="match status" value="1"/>
</dbReference>
<dbReference type="GO" id="GO:0045892">
    <property type="term" value="P:negative regulation of DNA-templated transcription"/>
    <property type="evidence" value="ECO:0007669"/>
    <property type="project" value="InterPro"/>
</dbReference>
<evidence type="ECO:0000313" key="6">
    <source>
        <dbReference type="EMBL" id="SHE62404.1"/>
    </source>
</evidence>
<organism evidence="6 7">
    <name type="scientific">Ferrithrix thermotolerans DSM 19514</name>
    <dbReference type="NCBI Taxonomy" id="1121881"/>
    <lineage>
        <taxon>Bacteria</taxon>
        <taxon>Bacillati</taxon>
        <taxon>Actinomycetota</taxon>
        <taxon>Acidimicrobiia</taxon>
        <taxon>Acidimicrobiales</taxon>
        <taxon>Acidimicrobiaceae</taxon>
        <taxon>Ferrithrix</taxon>
    </lineage>
</organism>
<dbReference type="Pfam" id="PF02909">
    <property type="entry name" value="TetR_C_1"/>
    <property type="match status" value="1"/>
</dbReference>
<gene>
    <name evidence="6" type="ORF">SAMN02745225_01146</name>
</gene>
<keyword evidence="7" id="KW-1185">Reference proteome</keyword>
<sequence length="212" mass="23348">MARPKTPLLNKEKIAEAALKVIEEQGEQAYTLGNVARELNVKTSSLYNHIRSKDELTELVRAVVTKPIDSSVFDSLPWDQALIEWARSYIQAFAAHPNTIKLLATKPVSAPVALYMYEGVVRGFLEAGWPLELTATRITAVESFLLGSAIDMVAPEIMIDTNGLDDNVPLLKKSIELNPTKSLRAKTAFEIGISALANGLKKELEEIRARSC</sequence>
<dbReference type="GO" id="GO:0000976">
    <property type="term" value="F:transcription cis-regulatory region binding"/>
    <property type="evidence" value="ECO:0007669"/>
    <property type="project" value="TreeGrafter"/>
</dbReference>
<dbReference type="InterPro" id="IPR001647">
    <property type="entry name" value="HTH_TetR"/>
</dbReference>
<dbReference type="InterPro" id="IPR004111">
    <property type="entry name" value="Repressor_TetR_C"/>
</dbReference>
<dbReference type="GO" id="GO:0003700">
    <property type="term" value="F:DNA-binding transcription factor activity"/>
    <property type="evidence" value="ECO:0007669"/>
    <property type="project" value="TreeGrafter"/>
</dbReference>
<protein>
    <submittedName>
        <fullName evidence="6">Transcriptional regulator, TetR family</fullName>
    </submittedName>
</protein>
<evidence type="ECO:0000313" key="7">
    <source>
        <dbReference type="Proteomes" id="UP000184295"/>
    </source>
</evidence>
<keyword evidence="3" id="KW-0804">Transcription</keyword>